<dbReference type="EMBL" id="QRHE01000001">
    <property type="protein sequence ID" value="RHF53486.1"/>
    <property type="molecule type" value="Genomic_DNA"/>
</dbReference>
<dbReference type="Proteomes" id="UP000283442">
    <property type="component" value="Unassembled WGS sequence"/>
</dbReference>
<gene>
    <name evidence="2" type="ORF">DW674_01080</name>
</gene>
<keyword evidence="1" id="KW-0812">Transmembrane</keyword>
<dbReference type="RefSeq" id="WP_118174552.1">
    <property type="nucleotide sequence ID" value="NZ_CBCSRO010000002.1"/>
</dbReference>
<organism evidence="2 3">
    <name type="scientific">Mitsuokella multacida</name>
    <dbReference type="NCBI Taxonomy" id="52226"/>
    <lineage>
        <taxon>Bacteria</taxon>
        <taxon>Bacillati</taxon>
        <taxon>Bacillota</taxon>
        <taxon>Negativicutes</taxon>
        <taxon>Selenomonadales</taxon>
        <taxon>Selenomonadaceae</taxon>
        <taxon>Mitsuokella</taxon>
    </lineage>
</organism>
<keyword evidence="1" id="KW-0472">Membrane</keyword>
<keyword evidence="1" id="KW-1133">Transmembrane helix</keyword>
<evidence type="ECO:0000256" key="1">
    <source>
        <dbReference type="SAM" id="Phobius"/>
    </source>
</evidence>
<evidence type="ECO:0000313" key="3">
    <source>
        <dbReference type="Proteomes" id="UP000283442"/>
    </source>
</evidence>
<dbReference type="OrthoDB" id="1727295at2"/>
<accession>A0A414NZW5</accession>
<reference evidence="2 3" key="1">
    <citation type="submission" date="2018-08" db="EMBL/GenBank/DDBJ databases">
        <title>A genome reference for cultivated species of the human gut microbiota.</title>
        <authorList>
            <person name="Zou Y."/>
            <person name="Xue W."/>
            <person name="Luo G."/>
        </authorList>
    </citation>
    <scope>NUCLEOTIDE SEQUENCE [LARGE SCALE GENOMIC DNA]</scope>
    <source>
        <strain evidence="2 3">AM25-21AC</strain>
    </source>
</reference>
<proteinExistence type="predicted"/>
<comment type="caution">
    <text evidence="2">The sequence shown here is derived from an EMBL/GenBank/DDBJ whole genome shotgun (WGS) entry which is preliminary data.</text>
</comment>
<feature type="transmembrane region" description="Helical" evidence="1">
    <location>
        <begin position="27"/>
        <end position="58"/>
    </location>
</feature>
<dbReference type="Pfam" id="PF10031">
    <property type="entry name" value="DUF2273"/>
    <property type="match status" value="1"/>
</dbReference>
<sequence length="84" mass="9639">MKEEFKEALRGWLAAHWQEDRGQCLGLLAGITLAIMILLIGFWRTAFIVLCGGVGLYIGRKADREPDFFGRIADEFLDRINRLR</sequence>
<dbReference type="InterPro" id="IPR018730">
    <property type="entry name" value="DUF2273"/>
</dbReference>
<evidence type="ECO:0000313" key="2">
    <source>
        <dbReference type="EMBL" id="RHF53486.1"/>
    </source>
</evidence>
<name>A0A414NZW5_9FIRM</name>
<protein>
    <submittedName>
        <fullName evidence="2">DUF2273 domain-containing protein</fullName>
    </submittedName>
</protein>
<dbReference type="AlphaFoldDB" id="A0A414NZW5"/>